<dbReference type="HOGENOM" id="CLU_1702999_0_0_10"/>
<sequence>MWRICSNRIPGAAGRGERSTVSGHIGAPFCRKERLPRHRAVRAMQVTRTPADVLATLSRRYREHYGDRLVGIYAVPEFPFSDEGPEETEDDDVRAIEILVILQGPYDHFEEADPVVDIAMDVTEEYDWWMGIFARHAAHDDDLADWAREKGVEL</sequence>
<dbReference type="KEGG" id="srm:SRM_00063"/>
<name>D5H4M9_SALRM</name>
<dbReference type="EMBL" id="FP565814">
    <property type="protein sequence ID" value="CBH22984.1"/>
    <property type="molecule type" value="Genomic_DNA"/>
</dbReference>
<evidence type="ECO:0000313" key="2">
    <source>
        <dbReference type="Proteomes" id="UP000000933"/>
    </source>
</evidence>
<protein>
    <submittedName>
        <fullName evidence="1">Uncharacterized protein</fullName>
    </submittedName>
</protein>
<reference evidence="1 2" key="1">
    <citation type="journal article" date="2010" name="ISME J.">
        <title>Fine-scale evolution: genomic, phenotypic and ecological differentiation in two coexisting Salinibacter ruber strains.</title>
        <authorList>
            <person name="Pena A."/>
            <person name="Teeling H."/>
            <person name="Huerta-Cepas J."/>
            <person name="Santos F."/>
            <person name="Yarza P."/>
            <person name="Brito-Echeverria J."/>
            <person name="Lucio M."/>
            <person name="Schmitt-Kopplin P."/>
            <person name="Meseguer I."/>
            <person name="Schenowitz C."/>
            <person name="Dossat C."/>
            <person name="Barbe V."/>
            <person name="Dopazo J."/>
            <person name="Rossello-Mora R."/>
            <person name="Schuler M."/>
            <person name="Glockner F.O."/>
            <person name="Amann R."/>
            <person name="Gabaldon T."/>
            <person name="Anton J."/>
        </authorList>
    </citation>
    <scope>NUCLEOTIDE SEQUENCE [LARGE SCALE GENOMIC DNA]</scope>
    <source>
        <strain evidence="1 2">M8</strain>
    </source>
</reference>
<accession>D5H4M9</accession>
<dbReference type="Proteomes" id="UP000000933">
    <property type="component" value="Chromosome"/>
</dbReference>
<reference evidence="2" key="2">
    <citation type="submission" date="2010-04" db="EMBL/GenBank/DDBJ databases">
        <title>Genome sequence of Salinibacter ruber M8.</title>
        <authorList>
            <consortium name="Genoscope"/>
        </authorList>
    </citation>
    <scope>NUCLEOTIDE SEQUENCE [LARGE SCALE GENOMIC DNA]</scope>
    <source>
        <strain evidence="2">M8</strain>
    </source>
</reference>
<organism evidence="1 2">
    <name type="scientific">Salinibacter ruber (strain M8)</name>
    <dbReference type="NCBI Taxonomy" id="761659"/>
    <lineage>
        <taxon>Bacteria</taxon>
        <taxon>Pseudomonadati</taxon>
        <taxon>Rhodothermota</taxon>
        <taxon>Rhodothermia</taxon>
        <taxon>Rhodothermales</taxon>
        <taxon>Salinibacteraceae</taxon>
        <taxon>Salinibacter</taxon>
    </lineage>
</organism>
<dbReference type="AlphaFoldDB" id="D5H4M9"/>
<evidence type="ECO:0000313" key="1">
    <source>
        <dbReference type="EMBL" id="CBH22984.1"/>
    </source>
</evidence>
<proteinExistence type="predicted"/>
<gene>
    <name evidence="1" type="ordered locus">SRM_00063</name>
</gene>